<reference evidence="6 7" key="1">
    <citation type="journal article" date="2018" name="Sci. Rep.">
        <title>Genomic signatures of local adaptation to the degree of environmental predictability in rotifers.</title>
        <authorList>
            <person name="Franch-Gras L."/>
            <person name="Hahn C."/>
            <person name="Garcia-Roger E.M."/>
            <person name="Carmona M.J."/>
            <person name="Serra M."/>
            <person name="Gomez A."/>
        </authorList>
    </citation>
    <scope>NUCLEOTIDE SEQUENCE [LARGE SCALE GENOMIC DNA]</scope>
    <source>
        <strain evidence="6">HYR1</strain>
    </source>
</reference>
<evidence type="ECO:0000313" key="6">
    <source>
        <dbReference type="EMBL" id="RNA12901.1"/>
    </source>
</evidence>
<feature type="domain" description="F-box" evidence="4">
    <location>
        <begin position="264"/>
        <end position="308"/>
    </location>
</feature>
<feature type="region of interest" description="Disordered" evidence="3">
    <location>
        <begin position="389"/>
        <end position="444"/>
    </location>
</feature>
<feature type="region of interest" description="Disordered" evidence="3">
    <location>
        <begin position="89"/>
        <end position="116"/>
    </location>
</feature>
<dbReference type="GO" id="GO:0003746">
    <property type="term" value="F:translation elongation factor activity"/>
    <property type="evidence" value="ECO:0007669"/>
    <property type="project" value="UniProtKB-KW"/>
</dbReference>
<dbReference type="InterPro" id="IPR010684">
    <property type="entry name" value="RNA_pol_II_trans_fac_SIII_A"/>
</dbReference>
<keyword evidence="6" id="KW-0648">Protein biosynthesis</keyword>
<evidence type="ECO:0000259" key="4">
    <source>
        <dbReference type="PROSITE" id="PS50181"/>
    </source>
</evidence>
<dbReference type="PROSITE" id="PS50181">
    <property type="entry name" value="FBOX"/>
    <property type="match status" value="1"/>
</dbReference>
<keyword evidence="7" id="KW-1185">Reference proteome</keyword>
<gene>
    <name evidence="6" type="ORF">BpHYR1_039282</name>
</gene>
<evidence type="ECO:0000259" key="5">
    <source>
        <dbReference type="PROSITE" id="PS51319"/>
    </source>
</evidence>
<feature type="domain" description="TFIIS N-terminal" evidence="5">
    <location>
        <begin position="8"/>
        <end position="85"/>
    </location>
</feature>
<comment type="caution">
    <text evidence="6">The sequence shown here is derived from an EMBL/GenBank/DDBJ whole genome shotgun (WGS) entry which is preliminary data.</text>
</comment>
<feature type="compositionally biased region" description="Basic and acidic residues" evidence="3">
    <location>
        <begin position="401"/>
        <end position="410"/>
    </location>
</feature>
<proteinExistence type="predicted"/>
<dbReference type="Gene3D" id="6.10.250.3180">
    <property type="match status" value="1"/>
</dbReference>
<dbReference type="GO" id="GO:0070449">
    <property type="term" value="C:elongin complex"/>
    <property type="evidence" value="ECO:0007669"/>
    <property type="project" value="InterPro"/>
</dbReference>
<keyword evidence="2" id="KW-0539">Nucleus</keyword>
<dbReference type="Pfam" id="PF08711">
    <property type="entry name" value="Med26"/>
    <property type="match status" value="1"/>
</dbReference>
<comment type="subcellular location">
    <subcellularLocation>
        <location evidence="2">Nucleus</location>
    </subcellularLocation>
</comment>
<dbReference type="PANTHER" id="PTHR15141">
    <property type="entry name" value="TRANSCRIPTION ELONGATION FACTOR B POLYPEPTIDE 3"/>
    <property type="match status" value="1"/>
</dbReference>
<protein>
    <recommendedName>
        <fullName evidence="1">Elongin-A</fullName>
    </recommendedName>
</protein>
<dbReference type="GO" id="GO:0006368">
    <property type="term" value="P:transcription elongation by RNA polymerase II"/>
    <property type="evidence" value="ECO:0007669"/>
    <property type="project" value="InterPro"/>
</dbReference>
<dbReference type="AlphaFoldDB" id="A0A3M7QP94"/>
<dbReference type="InterPro" id="IPR001810">
    <property type="entry name" value="F-box_dom"/>
</dbReference>
<dbReference type="Proteomes" id="UP000276133">
    <property type="component" value="Unassembled WGS sequence"/>
</dbReference>
<organism evidence="6 7">
    <name type="scientific">Brachionus plicatilis</name>
    <name type="common">Marine rotifer</name>
    <name type="synonym">Brachionus muelleri</name>
    <dbReference type="NCBI Taxonomy" id="10195"/>
    <lineage>
        <taxon>Eukaryota</taxon>
        <taxon>Metazoa</taxon>
        <taxon>Spiralia</taxon>
        <taxon>Gnathifera</taxon>
        <taxon>Rotifera</taxon>
        <taxon>Eurotatoria</taxon>
        <taxon>Monogononta</taxon>
        <taxon>Pseudotrocha</taxon>
        <taxon>Ploima</taxon>
        <taxon>Brachionidae</taxon>
        <taxon>Brachionus</taxon>
    </lineage>
</organism>
<sequence>MADAKLFDKLTEIRKKLDKYSQTRDTLKIKGYLNELNCIENVNLEVLKRSEIVECLKSLKKKDDPDFSSKAEKLIKKWKNIVTSLAEKVNEENSKSSVKEEKRENSDKKRSFAERTEIAAKKPKLNGTSTIQAFSDKNLVNPSKNESEKSAIVPMPTARLEDIVSEEALPSNDLAPKFRFIPNGFKTSSSNLNTDNFNPLNQVDDDEALAKILKNKHSKRTLYTGRKTNATGSLLQPTKLFDLASKILIDNLDDLHLRISIYNNQSMFPVPFDLIKRILERASAKQLQSIEYYNPNLLSDTDELWKKLCEQEFKKVEVLDEDETWRELYYRKVDEREEKFRRARDLISKKQAEKPKERQTKEATVKFVATTARSSSTTLSQSAAASKLKAINSSSGPVRQIVHDSSDRRGGSASGPRKPAISTPAMSQGMRATMKLIKKTTSRR</sequence>
<evidence type="ECO:0000256" key="3">
    <source>
        <dbReference type="SAM" id="MobiDB-lite"/>
    </source>
</evidence>
<dbReference type="Pfam" id="PF06881">
    <property type="entry name" value="Elongin_A"/>
    <property type="match status" value="1"/>
</dbReference>
<name>A0A3M7QP94_BRAPC</name>
<evidence type="ECO:0000256" key="2">
    <source>
        <dbReference type="PROSITE-ProRule" id="PRU00649"/>
    </source>
</evidence>
<dbReference type="InterPro" id="IPR051870">
    <property type="entry name" value="Elongin-A_domain"/>
</dbReference>
<dbReference type="EMBL" id="REGN01005563">
    <property type="protein sequence ID" value="RNA12901.1"/>
    <property type="molecule type" value="Genomic_DNA"/>
</dbReference>
<dbReference type="InterPro" id="IPR017923">
    <property type="entry name" value="TFIIS_N"/>
</dbReference>
<evidence type="ECO:0000313" key="7">
    <source>
        <dbReference type="Proteomes" id="UP000276133"/>
    </source>
</evidence>
<dbReference type="STRING" id="10195.A0A3M7QP94"/>
<dbReference type="InterPro" id="IPR035441">
    <property type="entry name" value="TFIIS/LEDGF_dom_sf"/>
</dbReference>
<dbReference type="Gene3D" id="1.20.930.10">
    <property type="entry name" value="Conserved domain common to transcription factors TFIIS, elongin A, CRSP70"/>
    <property type="match status" value="1"/>
</dbReference>
<evidence type="ECO:0000256" key="1">
    <source>
        <dbReference type="ARBA" id="ARBA00021346"/>
    </source>
</evidence>
<dbReference type="SUPFAM" id="SSF47676">
    <property type="entry name" value="Conserved domain common to transcription factors TFIIS, elongin A, CRSP70"/>
    <property type="match status" value="1"/>
</dbReference>
<dbReference type="PANTHER" id="PTHR15141:SF76">
    <property type="entry name" value="TRANSCRIPTION ELONGATION FACTOR B POLYPEPTIDE 3"/>
    <property type="match status" value="1"/>
</dbReference>
<accession>A0A3M7QP94</accession>
<dbReference type="PROSITE" id="PS51319">
    <property type="entry name" value="TFIIS_N"/>
    <property type="match status" value="1"/>
</dbReference>
<keyword evidence="6" id="KW-0251">Elongation factor</keyword>
<dbReference type="OrthoDB" id="21513at2759"/>